<evidence type="ECO:0000256" key="4">
    <source>
        <dbReference type="ARBA" id="ARBA00022989"/>
    </source>
</evidence>
<evidence type="ECO:0000256" key="2">
    <source>
        <dbReference type="ARBA" id="ARBA00022475"/>
    </source>
</evidence>
<feature type="transmembrane region" description="Helical" evidence="6">
    <location>
        <begin position="336"/>
        <end position="352"/>
    </location>
</feature>
<feature type="transmembrane region" description="Helical" evidence="6">
    <location>
        <begin position="389"/>
        <end position="413"/>
    </location>
</feature>
<feature type="transmembrane region" description="Helical" evidence="6">
    <location>
        <begin position="425"/>
        <end position="446"/>
    </location>
</feature>
<dbReference type="CDD" id="cd07731">
    <property type="entry name" value="ComA-like_MBL-fold"/>
    <property type="match status" value="1"/>
</dbReference>
<dbReference type="InterPro" id="IPR052159">
    <property type="entry name" value="Competence_DNA_uptake"/>
</dbReference>
<dbReference type="Pfam" id="PF00753">
    <property type="entry name" value="Lactamase_B"/>
    <property type="match status" value="1"/>
</dbReference>
<dbReference type="InterPro" id="IPR001279">
    <property type="entry name" value="Metallo-B-lactamas"/>
</dbReference>
<feature type="transmembrane region" description="Helical" evidence="6">
    <location>
        <begin position="52"/>
        <end position="76"/>
    </location>
</feature>
<gene>
    <name evidence="8" type="ORF">CAG99_20030</name>
</gene>
<evidence type="ECO:0000256" key="5">
    <source>
        <dbReference type="ARBA" id="ARBA00023136"/>
    </source>
</evidence>
<dbReference type="PANTHER" id="PTHR30619:SF1">
    <property type="entry name" value="RECOMBINATION PROTEIN 2"/>
    <property type="match status" value="1"/>
</dbReference>
<keyword evidence="2" id="KW-1003">Cell membrane</keyword>
<organism evidence="8 9">
    <name type="scientific">Streptomyces marincola</name>
    <dbReference type="NCBI Taxonomy" id="2878388"/>
    <lineage>
        <taxon>Bacteria</taxon>
        <taxon>Bacillati</taxon>
        <taxon>Actinomycetota</taxon>
        <taxon>Actinomycetes</taxon>
        <taxon>Kitasatosporales</taxon>
        <taxon>Streptomycetaceae</taxon>
        <taxon>Streptomyces</taxon>
    </lineage>
</organism>
<dbReference type="Proteomes" id="UP000194218">
    <property type="component" value="Chromosome"/>
</dbReference>
<proteinExistence type="predicted"/>
<evidence type="ECO:0000256" key="1">
    <source>
        <dbReference type="ARBA" id="ARBA00004651"/>
    </source>
</evidence>
<evidence type="ECO:0000313" key="8">
    <source>
        <dbReference type="EMBL" id="ARQ72506.1"/>
    </source>
</evidence>
<dbReference type="Pfam" id="PF03772">
    <property type="entry name" value="Competence"/>
    <property type="match status" value="1"/>
</dbReference>
<protein>
    <recommendedName>
        <fullName evidence="7">Metallo-beta-lactamase domain-containing protein</fullName>
    </recommendedName>
</protein>
<dbReference type="SMART" id="SM00849">
    <property type="entry name" value="Lactamase_B"/>
    <property type="match status" value="1"/>
</dbReference>
<feature type="domain" description="Metallo-beta-lactamase" evidence="7">
    <location>
        <begin position="551"/>
        <end position="747"/>
    </location>
</feature>
<evidence type="ECO:0000256" key="3">
    <source>
        <dbReference type="ARBA" id="ARBA00022692"/>
    </source>
</evidence>
<comment type="subcellular location">
    <subcellularLocation>
        <location evidence="1">Cell membrane</location>
        <topology evidence="1">Multi-pass membrane protein</topology>
    </subcellularLocation>
</comment>
<keyword evidence="4 6" id="KW-1133">Transmembrane helix</keyword>
<dbReference type="EMBL" id="CP021121">
    <property type="protein sequence ID" value="ARQ72506.1"/>
    <property type="molecule type" value="Genomic_DNA"/>
</dbReference>
<keyword evidence="3 6" id="KW-0812">Transmembrane</keyword>
<dbReference type="PANTHER" id="PTHR30619">
    <property type="entry name" value="DNA INTERNALIZATION/COMPETENCE PROTEIN COMEC/REC2"/>
    <property type="match status" value="1"/>
</dbReference>
<dbReference type="GO" id="GO:0005886">
    <property type="term" value="C:plasma membrane"/>
    <property type="evidence" value="ECO:0007669"/>
    <property type="project" value="UniProtKB-SubCell"/>
</dbReference>
<reference evidence="8 9" key="1">
    <citation type="submission" date="2017-05" db="EMBL/GenBank/DDBJ databases">
        <title>Complete genome sequence of Streptomyces sp. SCSIO 03032 revealed the diverse biosynthetic pathways for its bioactive secondary metabolites.</title>
        <authorList>
            <person name="Ma L."/>
            <person name="Zhu Y."/>
            <person name="Zhang W."/>
            <person name="Zhang G."/>
            <person name="Tian X."/>
            <person name="Zhang S."/>
            <person name="Zhang C."/>
        </authorList>
    </citation>
    <scope>NUCLEOTIDE SEQUENCE [LARGE SCALE GENOMIC DNA]</scope>
    <source>
        <strain evidence="8 9">SCSIO 03032</strain>
    </source>
</reference>
<dbReference type="InterPro" id="IPR036866">
    <property type="entry name" value="RibonucZ/Hydroxyglut_hydro"/>
</dbReference>
<feature type="transmembrane region" description="Helical" evidence="6">
    <location>
        <begin position="313"/>
        <end position="329"/>
    </location>
</feature>
<feature type="transmembrane region" description="Helical" evidence="6">
    <location>
        <begin position="510"/>
        <end position="528"/>
    </location>
</feature>
<dbReference type="AlphaFoldDB" id="A0A1W7D646"/>
<accession>A0A1W7D646</accession>
<sequence>MRLVLPAAAAWAAAAMALTAPGRSVVLGIVCCLTAAGGALWWEAAHGRFRPLAVAVAAALLCGAAGGTVAGLHGAAARAGPLPGLTGERVRVEVRITGDPARSRERPGTVGQARRPVLLPAEVTRLRSADGGERVLADRVLLVVHAERPDAWLSLLPSTRLDVTARVVPPMPGRTWELAAVLRVRESGPPRVTQEPDAWHRLAGRLRAGLRDAASGLPGDAATLLPALVIGDDSRVPADLHEAVEATGLTHLVAVSGSQVAIVLGVLLGRQGTASLAERRGLAARLGIPLRLTAVLGGALVAAFVLVCRPDPSVLRAAACAGIALLALATGRRRTLLPALAAGVLLLVLYRPELARSFGFLLSVLATGALLVLAPRWADALRRRRVPTWLAEALAATLAAHVVCAPVVTVFAASTSLVAVPCNLLAGPAVAPVIVLGWAAMALAPLAPGPAEALVGLAAWPVRWIAAVARTGAALPGAELGWPGGWWGAALLAGATLVCVPVVRRLPGRPWVAAACALLILLAVLRPPPLARLLTGWPPPGWRVVACDVGQGDALVLAAGPGRAVVIDAGPEPVAVDRCLYRLGVRHVPLLVLTHFHADHVGGLPGVLRGRAVGAVQISGVPEPVEQAAFVTRVTDEAGIPVRVAVPGERYRVGEGLSWEVLWPPEDARTGGLGANDSSVTLLVRAGGLTVFLPGDLEPPAQQRLLARHPGLPRVDVLKVAHHGSAAQHPPLLARLRPRIALISCGEDNRYGHPAPRTLAALTSVGAAVLRTDTHGPLAVTETPDGPRGHARRGA</sequence>
<dbReference type="KEGG" id="smao:CAG99_20030"/>
<evidence type="ECO:0000313" key="9">
    <source>
        <dbReference type="Proteomes" id="UP000194218"/>
    </source>
</evidence>
<evidence type="ECO:0000259" key="7">
    <source>
        <dbReference type="SMART" id="SM00849"/>
    </source>
</evidence>
<feature type="transmembrane region" description="Helical" evidence="6">
    <location>
        <begin position="27"/>
        <end position="45"/>
    </location>
</feature>
<dbReference type="InterPro" id="IPR035681">
    <property type="entry name" value="ComA-like_MBL"/>
</dbReference>
<dbReference type="NCBIfam" id="TIGR00360">
    <property type="entry name" value="ComEC_N-term"/>
    <property type="match status" value="1"/>
</dbReference>
<name>A0A1W7D646_9ACTN</name>
<dbReference type="Gene3D" id="3.60.15.10">
    <property type="entry name" value="Ribonuclease Z/Hydroxyacylglutathione hydrolase-like"/>
    <property type="match status" value="1"/>
</dbReference>
<feature type="transmembrane region" description="Helical" evidence="6">
    <location>
        <begin position="358"/>
        <end position="377"/>
    </location>
</feature>
<feature type="transmembrane region" description="Helical" evidence="6">
    <location>
        <begin position="288"/>
        <end position="307"/>
    </location>
</feature>
<keyword evidence="9" id="KW-1185">Reference proteome</keyword>
<dbReference type="InterPro" id="IPR004477">
    <property type="entry name" value="ComEC_N"/>
</dbReference>
<keyword evidence="5 6" id="KW-0472">Membrane</keyword>
<dbReference type="SUPFAM" id="SSF56281">
    <property type="entry name" value="Metallo-hydrolase/oxidoreductase"/>
    <property type="match status" value="1"/>
</dbReference>
<feature type="transmembrane region" description="Helical" evidence="6">
    <location>
        <begin position="485"/>
        <end position="503"/>
    </location>
</feature>
<evidence type="ECO:0000256" key="6">
    <source>
        <dbReference type="SAM" id="Phobius"/>
    </source>
</evidence>